<dbReference type="InterPro" id="IPR050378">
    <property type="entry name" value="Metallo-dep_Hydrolases_sf"/>
</dbReference>
<dbReference type="EMBL" id="JAMSHJ010000002">
    <property type="protein sequence ID" value="KAI5435853.1"/>
    <property type="molecule type" value="Genomic_DNA"/>
</dbReference>
<dbReference type="GO" id="GO:0004157">
    <property type="term" value="F:dihydropyrimidinase activity"/>
    <property type="evidence" value="ECO:0007669"/>
    <property type="project" value="TreeGrafter"/>
</dbReference>
<dbReference type="Gene3D" id="2.30.40.10">
    <property type="entry name" value="Urease, subunit C, domain 1"/>
    <property type="match status" value="1"/>
</dbReference>
<accession>A0A9D4YAB2</accession>
<evidence type="ECO:0000313" key="2">
    <source>
        <dbReference type="EMBL" id="KAI5435853.1"/>
    </source>
</evidence>
<dbReference type="AlphaFoldDB" id="A0A9D4YAB2"/>
<keyword evidence="3" id="KW-1185">Reference proteome</keyword>
<dbReference type="Proteomes" id="UP001058974">
    <property type="component" value="Chromosome 2"/>
</dbReference>
<keyword evidence="1" id="KW-1133">Transmembrane helix</keyword>
<dbReference type="PANTHER" id="PTHR11647:SF1">
    <property type="entry name" value="COLLAPSIN RESPONSE MEDIATOR PROTEIN"/>
    <property type="match status" value="1"/>
</dbReference>
<dbReference type="InterPro" id="IPR011059">
    <property type="entry name" value="Metal-dep_hydrolase_composite"/>
</dbReference>
<evidence type="ECO:0000313" key="3">
    <source>
        <dbReference type="Proteomes" id="UP001058974"/>
    </source>
</evidence>
<organism evidence="2 3">
    <name type="scientific">Pisum sativum</name>
    <name type="common">Garden pea</name>
    <name type="synonym">Lathyrus oleraceus</name>
    <dbReference type="NCBI Taxonomy" id="3888"/>
    <lineage>
        <taxon>Eukaryota</taxon>
        <taxon>Viridiplantae</taxon>
        <taxon>Streptophyta</taxon>
        <taxon>Embryophyta</taxon>
        <taxon>Tracheophyta</taxon>
        <taxon>Spermatophyta</taxon>
        <taxon>Magnoliopsida</taxon>
        <taxon>eudicotyledons</taxon>
        <taxon>Gunneridae</taxon>
        <taxon>Pentapetalae</taxon>
        <taxon>rosids</taxon>
        <taxon>fabids</taxon>
        <taxon>Fabales</taxon>
        <taxon>Fabaceae</taxon>
        <taxon>Papilionoideae</taxon>
        <taxon>50 kb inversion clade</taxon>
        <taxon>NPAAA clade</taxon>
        <taxon>Hologalegina</taxon>
        <taxon>IRL clade</taxon>
        <taxon>Fabeae</taxon>
        <taxon>Lathyrus</taxon>
    </lineage>
</organism>
<dbReference type="PANTHER" id="PTHR11647">
    <property type="entry name" value="HYDRANTOINASE/DIHYDROPYRIMIDINASE FAMILY MEMBER"/>
    <property type="match status" value="1"/>
</dbReference>
<protein>
    <submittedName>
        <fullName evidence="2">Uncharacterized protein</fullName>
    </submittedName>
</protein>
<name>A0A9D4YAB2_PEA</name>
<feature type="transmembrane region" description="Helical" evidence="1">
    <location>
        <begin position="12"/>
        <end position="37"/>
    </location>
</feature>
<dbReference type="GO" id="GO:0005829">
    <property type="term" value="C:cytosol"/>
    <property type="evidence" value="ECO:0007669"/>
    <property type="project" value="TreeGrafter"/>
</dbReference>
<feature type="transmembrane region" description="Helical" evidence="1">
    <location>
        <begin position="57"/>
        <end position="77"/>
    </location>
</feature>
<dbReference type="SUPFAM" id="SSF51338">
    <property type="entry name" value="Composite domain of metallo-dependent hydrolases"/>
    <property type="match status" value="1"/>
</dbReference>
<proteinExistence type="predicted"/>
<keyword evidence="1" id="KW-0472">Membrane</keyword>
<evidence type="ECO:0000256" key="1">
    <source>
        <dbReference type="SAM" id="Phobius"/>
    </source>
</evidence>
<comment type="caution">
    <text evidence="2">The sequence shown here is derived from an EMBL/GenBank/DDBJ whole genome shotgun (WGS) entry which is preliminary data.</text>
</comment>
<dbReference type="Gramene" id="Psat02G0232800-T1">
    <property type="protein sequence ID" value="KAI5435853.1"/>
    <property type="gene ID" value="KIW84_022328"/>
</dbReference>
<gene>
    <name evidence="2" type="ORF">KIW84_022328</name>
</gene>
<keyword evidence="1" id="KW-0812">Transmembrane</keyword>
<sequence>MRLRLEENSVIFVSLCRLLFCYLMLGFCVLLCGLPAWNCGYSLARLFGVLDSLLCRFWWYLNAEFWFWNAEFLLYFMQNFVKCNAEFLMQNFGFVQMDMGIEAGIKPKRNFKVGDEVRVIDANGKFVMPGIEAGIKPKRNFKFCEAGIGYGDSSCGASIPSSSKLLIKGGTVVNAHHQQIADVYIEDGVIVAVNPTITVLFLK</sequence>
<reference evidence="2 3" key="1">
    <citation type="journal article" date="2022" name="Nat. Genet.">
        <title>Improved pea reference genome and pan-genome highlight genomic features and evolutionary characteristics.</title>
        <authorList>
            <person name="Yang T."/>
            <person name="Liu R."/>
            <person name="Luo Y."/>
            <person name="Hu S."/>
            <person name="Wang D."/>
            <person name="Wang C."/>
            <person name="Pandey M.K."/>
            <person name="Ge S."/>
            <person name="Xu Q."/>
            <person name="Li N."/>
            <person name="Li G."/>
            <person name="Huang Y."/>
            <person name="Saxena R.K."/>
            <person name="Ji Y."/>
            <person name="Li M."/>
            <person name="Yan X."/>
            <person name="He Y."/>
            <person name="Liu Y."/>
            <person name="Wang X."/>
            <person name="Xiang C."/>
            <person name="Varshney R.K."/>
            <person name="Ding H."/>
            <person name="Gao S."/>
            <person name="Zong X."/>
        </authorList>
    </citation>
    <scope>NUCLEOTIDE SEQUENCE [LARGE SCALE GENOMIC DNA]</scope>
    <source>
        <strain evidence="2 3">cv. Zhongwan 6</strain>
    </source>
</reference>
<dbReference type="GO" id="GO:0006208">
    <property type="term" value="P:pyrimidine nucleobase catabolic process"/>
    <property type="evidence" value="ECO:0007669"/>
    <property type="project" value="TreeGrafter"/>
</dbReference>